<keyword evidence="10" id="KW-0732">Signal</keyword>
<evidence type="ECO:0000259" key="11">
    <source>
        <dbReference type="PROSITE" id="PS50011"/>
    </source>
</evidence>
<dbReference type="Proteomes" id="UP000000437">
    <property type="component" value="Chromosome 7"/>
</dbReference>
<dbReference type="OrthoDB" id="98077at2759"/>
<dbReference type="Pfam" id="PF07714">
    <property type="entry name" value="PK_Tyr_Ser-Thr"/>
    <property type="match status" value="1"/>
</dbReference>
<evidence type="ECO:0000256" key="6">
    <source>
        <dbReference type="ARBA" id="ARBA00023170"/>
    </source>
</evidence>
<proteinExistence type="predicted"/>
<dbReference type="GO" id="GO:0001779">
    <property type="term" value="P:natural killer cell differentiation"/>
    <property type="evidence" value="ECO:0000318"/>
    <property type="project" value="GO_Central"/>
</dbReference>
<accession>A0A8M3B3W9</accession>
<evidence type="ECO:0000256" key="10">
    <source>
        <dbReference type="SAM" id="SignalP"/>
    </source>
</evidence>
<keyword evidence="6 14" id="KW-0675">Receptor</keyword>
<dbReference type="SUPFAM" id="SSF49785">
    <property type="entry name" value="Galactose-binding domain-like"/>
    <property type="match status" value="1"/>
</dbReference>
<dbReference type="ZFIN" id="ZDB-GENE-160728-89">
    <property type="gene designation" value="si:ch73-40a2.1"/>
</dbReference>
<keyword evidence="5" id="KW-0808">Transferase</keyword>
<evidence type="ECO:0000256" key="7">
    <source>
        <dbReference type="ARBA" id="ARBA00051243"/>
    </source>
</evidence>
<dbReference type="InterPro" id="IPR001245">
    <property type="entry name" value="Ser-Thr/Tyr_kinase_cat_dom"/>
</dbReference>
<evidence type="ECO:0000313" key="15">
    <source>
        <dbReference type="ZFIN" id="ZDB-GENE-160728-89"/>
    </source>
</evidence>
<dbReference type="FunFam" id="1.10.510.10:FF:001907">
    <property type="entry name" value="Si:ch73-40a2.1"/>
    <property type="match status" value="1"/>
</dbReference>
<keyword evidence="5" id="KW-0829">Tyrosine-protein kinase</keyword>
<dbReference type="GO" id="GO:0005886">
    <property type="term" value="C:plasma membrane"/>
    <property type="evidence" value="ECO:0000318"/>
    <property type="project" value="GO_Central"/>
</dbReference>
<feature type="signal peptide" evidence="10">
    <location>
        <begin position="1"/>
        <end position="19"/>
    </location>
</feature>
<organism evidence="13 14">
    <name type="scientific">Danio rerio</name>
    <name type="common">Zebrafish</name>
    <name type="synonym">Brachydanio rerio</name>
    <dbReference type="NCBI Taxonomy" id="7955"/>
    <lineage>
        <taxon>Eukaryota</taxon>
        <taxon>Metazoa</taxon>
        <taxon>Chordata</taxon>
        <taxon>Craniata</taxon>
        <taxon>Vertebrata</taxon>
        <taxon>Euteleostomi</taxon>
        <taxon>Actinopterygii</taxon>
        <taxon>Neopterygii</taxon>
        <taxon>Teleostei</taxon>
        <taxon>Ostariophysi</taxon>
        <taxon>Cypriniformes</taxon>
        <taxon>Danionidae</taxon>
        <taxon>Danioninae</taxon>
        <taxon>Danio</taxon>
    </lineage>
</organism>
<dbReference type="GeneID" id="101885322"/>
<evidence type="ECO:0000256" key="9">
    <source>
        <dbReference type="SAM" id="Phobius"/>
    </source>
</evidence>
<dbReference type="KEGG" id="dre:101885322"/>
<dbReference type="RefSeq" id="XP_009301289.1">
    <property type="nucleotide sequence ID" value="XM_009303014.5"/>
</dbReference>
<feature type="domain" description="Protein kinase" evidence="11">
    <location>
        <begin position="410"/>
        <end position="678"/>
    </location>
</feature>
<dbReference type="GO" id="GO:0006909">
    <property type="term" value="P:phagocytosis"/>
    <property type="evidence" value="ECO:0000318"/>
    <property type="project" value="GO_Central"/>
</dbReference>
<gene>
    <name evidence="14 15" type="primary">si:ch73-40a2.1</name>
</gene>
<dbReference type="InterPro" id="IPR008266">
    <property type="entry name" value="Tyr_kinase_AS"/>
</dbReference>
<dbReference type="PANTHER" id="PTHR24416">
    <property type="entry name" value="TYROSINE-PROTEIN KINASE RECEPTOR"/>
    <property type="match status" value="1"/>
</dbReference>
<dbReference type="Gene3D" id="2.60.40.1770">
    <property type="entry name" value="ephrin a2 ectodomain"/>
    <property type="match status" value="1"/>
</dbReference>
<dbReference type="CDD" id="cd00192">
    <property type="entry name" value="PTKc"/>
    <property type="match status" value="1"/>
</dbReference>
<evidence type="ECO:0000256" key="2">
    <source>
        <dbReference type="ARBA" id="ARBA00004479"/>
    </source>
</evidence>
<dbReference type="GO" id="GO:0012505">
    <property type="term" value="C:endomembrane system"/>
    <property type="evidence" value="ECO:0007669"/>
    <property type="project" value="UniProtKB-SubCell"/>
</dbReference>
<keyword evidence="5" id="KW-0418">Kinase</keyword>
<dbReference type="Pfam" id="PF01404">
    <property type="entry name" value="Ephrin_lbd"/>
    <property type="match status" value="1"/>
</dbReference>
<dbReference type="PRINTS" id="PR00109">
    <property type="entry name" value="TYRKINASE"/>
</dbReference>
<evidence type="ECO:0000256" key="3">
    <source>
        <dbReference type="ARBA" id="ARBA00022741"/>
    </source>
</evidence>
<dbReference type="GO" id="GO:0030168">
    <property type="term" value="P:platelet activation"/>
    <property type="evidence" value="ECO:0000318"/>
    <property type="project" value="GO_Central"/>
</dbReference>
<dbReference type="GO" id="GO:0016477">
    <property type="term" value="P:cell migration"/>
    <property type="evidence" value="ECO:0000318"/>
    <property type="project" value="GO_Central"/>
</dbReference>
<dbReference type="GO" id="GO:0043235">
    <property type="term" value="C:receptor complex"/>
    <property type="evidence" value="ECO:0000318"/>
    <property type="project" value="GO_Central"/>
</dbReference>
<keyword evidence="9" id="KW-1133">Transmembrane helix</keyword>
<feature type="transmembrane region" description="Helical" evidence="9">
    <location>
        <begin position="274"/>
        <end position="297"/>
    </location>
</feature>
<comment type="catalytic activity">
    <reaction evidence="7">
        <text>L-tyrosyl-[protein] + ATP = O-phospho-L-tyrosyl-[protein] + ADP + H(+)</text>
        <dbReference type="Rhea" id="RHEA:10596"/>
        <dbReference type="Rhea" id="RHEA-COMP:10136"/>
        <dbReference type="Rhea" id="RHEA-COMP:20101"/>
        <dbReference type="ChEBI" id="CHEBI:15378"/>
        <dbReference type="ChEBI" id="CHEBI:30616"/>
        <dbReference type="ChEBI" id="CHEBI:46858"/>
        <dbReference type="ChEBI" id="CHEBI:61978"/>
        <dbReference type="ChEBI" id="CHEBI:456216"/>
        <dbReference type="EC" id="2.7.10.1"/>
    </reaction>
</comment>
<dbReference type="InterPro" id="IPR011009">
    <property type="entry name" value="Kinase-like_dom_sf"/>
</dbReference>
<dbReference type="InterPro" id="IPR020635">
    <property type="entry name" value="Tyr_kinase_cat_dom"/>
</dbReference>
<dbReference type="PROSITE" id="PS51550">
    <property type="entry name" value="EPH_LBD"/>
    <property type="match status" value="1"/>
</dbReference>
<dbReference type="Gene3D" id="2.60.120.260">
    <property type="entry name" value="Galactose-binding domain-like"/>
    <property type="match status" value="1"/>
</dbReference>
<evidence type="ECO:0000256" key="1">
    <source>
        <dbReference type="ARBA" id="ARBA00004308"/>
    </source>
</evidence>
<name>A0A8M3B3W9_DANRE</name>
<dbReference type="Gene3D" id="3.30.200.20">
    <property type="entry name" value="Phosphorylase Kinase, domain 1"/>
    <property type="match status" value="1"/>
</dbReference>
<dbReference type="GO" id="GO:0007169">
    <property type="term" value="P:cell surface receptor protein tyrosine kinase signaling pathway"/>
    <property type="evidence" value="ECO:0000318"/>
    <property type="project" value="GO_Central"/>
</dbReference>
<evidence type="ECO:0000259" key="12">
    <source>
        <dbReference type="PROSITE" id="PS51550"/>
    </source>
</evidence>
<protein>
    <submittedName>
        <fullName evidence="14">Hepatocyte growth factor receptor isoform X1</fullName>
    </submittedName>
</protein>
<feature type="binding site" evidence="8">
    <location>
        <position position="442"/>
    </location>
    <ligand>
        <name>ATP</name>
        <dbReference type="ChEBI" id="CHEBI:30616"/>
    </ligand>
</feature>
<dbReference type="AlphaFoldDB" id="A0A8M3B3W9"/>
<dbReference type="InterPro" id="IPR008979">
    <property type="entry name" value="Galactose-bd-like_sf"/>
</dbReference>
<dbReference type="SMART" id="SM00219">
    <property type="entry name" value="TyrKc"/>
    <property type="match status" value="1"/>
</dbReference>
<dbReference type="SUPFAM" id="SSF56112">
    <property type="entry name" value="Protein kinase-like (PK-like)"/>
    <property type="match status" value="1"/>
</dbReference>
<dbReference type="GO" id="GO:0051897">
    <property type="term" value="P:positive regulation of phosphatidylinositol 3-kinase/protein kinase B signal transduction"/>
    <property type="evidence" value="ECO:0000318"/>
    <property type="project" value="GO_Central"/>
</dbReference>
<evidence type="ECO:0000256" key="4">
    <source>
        <dbReference type="ARBA" id="ARBA00022840"/>
    </source>
</evidence>
<reference evidence="14" key="1">
    <citation type="submission" date="2025-08" db="UniProtKB">
        <authorList>
            <consortium name="RefSeq"/>
        </authorList>
    </citation>
    <scope>IDENTIFICATION</scope>
    <source>
        <strain evidence="14">Tuebingen</strain>
        <tissue evidence="14">Fibroblasts and whole tissue</tissue>
    </source>
</reference>
<feature type="domain" description="Eph LBD" evidence="12">
    <location>
        <begin position="27"/>
        <end position="191"/>
    </location>
</feature>
<dbReference type="GO" id="GO:0004714">
    <property type="term" value="F:transmembrane receptor protein tyrosine kinase activity"/>
    <property type="evidence" value="ECO:0000318"/>
    <property type="project" value="GO_Central"/>
</dbReference>
<dbReference type="GO" id="GO:0043066">
    <property type="term" value="P:negative regulation of apoptotic process"/>
    <property type="evidence" value="ECO:0000318"/>
    <property type="project" value="GO_Central"/>
</dbReference>
<evidence type="ECO:0000256" key="8">
    <source>
        <dbReference type="PROSITE-ProRule" id="PRU10141"/>
    </source>
</evidence>
<dbReference type="InterPro" id="IPR001090">
    <property type="entry name" value="Ephrin_rcpt_lig-bd_dom"/>
</dbReference>
<sequence length="746" mass="84576">MDLFSFAFYFLFCISWTFSSNIISTPIRKEIFDSSKESRSKWTGSPARDWEETEMQLGKPHAHPVYHACNPEFKKKSKKLLTKWIPKQDARELLLDLSFAQVDQQPLYIFVIKSNQSQKPYGPQKPVLAITVQHPFLANGYPRDEDLSHAKALNLGNISENSFYLEFSYSGNCMFIASVQVFFLKCPAFTWKQMKFEETAARGSRRGVCVDGAVEISTPLTECQSNGTWASPQGSCVCSAEYQSSGDTCKANAPGSLLATPPSINDPRPALPPVHTGVVVGGVLLLLIVTGVVLLFVRHHKLRGHQDMELVSESAVTQYRRQTELLDSKTSSVSHPEVCRIIGQNQSAECKPCFPTAQIEEASQYDCAYEPMRPHTLQLKSTMSDSDQMLDGIKDHLLCLRDVLVERTKLQLSQKLGKGEFGAVYEGIFSPKIGQDIRVAVKTSKDVIHSEEDLESFLKEAEMMKHFDHVNVVKLLGVALEWDPESSMVVPLVILPYMKHRDLHSFLRATRYDDVPMFVPHQSLLRFMMDIAAGMEYLSLQGFLHRDLAARNCMLGDDLRVCVADFGLSKMMYSSNYYRHKSQDVKLPVRWMAIESVSDFIFTTKSDVWSFGVTMWEITSRGKVPYPGVSNYELLDYLEKGHRLSQGDNDSKLYELMLSCWHRDPSQRPSFGELHQSLSALLSELPPLEDRMESHYINLGLEAANDRQDSAQNQVENKTDYLDLLKTGEGFEEREGKYKEGEQKYM</sequence>
<dbReference type="PROSITE" id="PS50011">
    <property type="entry name" value="PROTEIN_KINASE_DOM"/>
    <property type="match status" value="1"/>
</dbReference>
<keyword evidence="9" id="KW-0472">Membrane</keyword>
<dbReference type="InterPro" id="IPR050122">
    <property type="entry name" value="RTK"/>
</dbReference>
<dbReference type="GO" id="GO:0005524">
    <property type="term" value="F:ATP binding"/>
    <property type="evidence" value="ECO:0007669"/>
    <property type="project" value="UniProtKB-UniRule"/>
</dbReference>
<dbReference type="InterPro" id="IPR017441">
    <property type="entry name" value="Protein_kinase_ATP_BS"/>
</dbReference>
<keyword evidence="13" id="KW-1185">Reference proteome</keyword>
<dbReference type="SMART" id="SM00615">
    <property type="entry name" value="EPH_lbd"/>
    <property type="match status" value="1"/>
</dbReference>
<evidence type="ECO:0000313" key="13">
    <source>
        <dbReference type="Proteomes" id="UP000000437"/>
    </source>
</evidence>
<dbReference type="AGR" id="ZFIN:ZDB-GENE-160728-89"/>
<dbReference type="PANTHER" id="PTHR24416:SF323">
    <property type="entry name" value="TYROSINE-PROTEIN KINASE RECEPTOR UFO"/>
    <property type="match status" value="1"/>
</dbReference>
<comment type="subcellular location">
    <subcellularLocation>
        <location evidence="1">Endomembrane system</location>
    </subcellularLocation>
    <subcellularLocation>
        <location evidence="2">Membrane</location>
        <topology evidence="2">Single-pass type I membrane protein</topology>
    </subcellularLocation>
</comment>
<feature type="chain" id="PRO_5035428966" evidence="10">
    <location>
        <begin position="20"/>
        <end position="746"/>
    </location>
</feature>
<dbReference type="InterPro" id="IPR000719">
    <property type="entry name" value="Prot_kinase_dom"/>
</dbReference>
<keyword evidence="9" id="KW-0812">Transmembrane</keyword>
<dbReference type="GO" id="GO:0007399">
    <property type="term" value="P:nervous system development"/>
    <property type="evidence" value="ECO:0000318"/>
    <property type="project" value="GO_Central"/>
</dbReference>
<keyword evidence="4 8" id="KW-0067">ATP-binding</keyword>
<evidence type="ECO:0000256" key="5">
    <source>
        <dbReference type="ARBA" id="ARBA00023137"/>
    </source>
</evidence>
<dbReference type="Pfam" id="PF25599">
    <property type="entry name" value="Ephrin_CRD"/>
    <property type="match status" value="1"/>
</dbReference>
<dbReference type="Gene3D" id="1.10.510.10">
    <property type="entry name" value="Transferase(Phosphotransferase) domain 1"/>
    <property type="match status" value="1"/>
</dbReference>
<dbReference type="PROSITE" id="PS00107">
    <property type="entry name" value="PROTEIN_KINASE_ATP"/>
    <property type="match status" value="1"/>
</dbReference>
<keyword evidence="3 8" id="KW-0547">Nucleotide-binding</keyword>
<dbReference type="PROSITE" id="PS00109">
    <property type="entry name" value="PROTEIN_KINASE_TYR"/>
    <property type="match status" value="1"/>
</dbReference>
<evidence type="ECO:0000313" key="14">
    <source>
        <dbReference type="RefSeq" id="XP_009301289.1"/>
    </source>
</evidence>